<dbReference type="Pfam" id="PF00005">
    <property type="entry name" value="ABC_tran"/>
    <property type="match status" value="1"/>
</dbReference>
<dbReference type="PANTHER" id="PTHR42939">
    <property type="entry name" value="ABC TRANSPORTER ATP-BINDING PROTEIN ALBC-RELATED"/>
    <property type="match status" value="1"/>
</dbReference>
<evidence type="ECO:0000313" key="5">
    <source>
        <dbReference type="EMBL" id="MCR6095108.1"/>
    </source>
</evidence>
<keyword evidence="6" id="KW-1185">Reference proteome</keyword>
<organism evidence="5 6">
    <name type="scientific">Salipaludibacillus agaradhaerens</name>
    <name type="common">Bacillus agaradhaerens</name>
    <dbReference type="NCBI Taxonomy" id="76935"/>
    <lineage>
        <taxon>Bacteria</taxon>
        <taxon>Bacillati</taxon>
        <taxon>Bacillota</taxon>
        <taxon>Bacilli</taxon>
        <taxon>Bacillales</taxon>
        <taxon>Bacillaceae</taxon>
    </lineage>
</organism>
<dbReference type="InterPro" id="IPR051782">
    <property type="entry name" value="ABC_Transporter_VariousFunc"/>
</dbReference>
<proteinExistence type="predicted"/>
<dbReference type="PANTHER" id="PTHR42939:SF1">
    <property type="entry name" value="ABC TRANSPORTER ATP-BINDING PROTEIN ALBC-RELATED"/>
    <property type="match status" value="1"/>
</dbReference>
<evidence type="ECO:0000256" key="3">
    <source>
        <dbReference type="ARBA" id="ARBA00022840"/>
    </source>
</evidence>
<dbReference type="PROSITE" id="PS50893">
    <property type="entry name" value="ABC_TRANSPORTER_2"/>
    <property type="match status" value="1"/>
</dbReference>
<dbReference type="EMBL" id="JABXYM010000001">
    <property type="protein sequence ID" value="MCR6095108.1"/>
    <property type="molecule type" value="Genomic_DNA"/>
</dbReference>
<keyword evidence="3 5" id="KW-0067">ATP-binding</keyword>
<evidence type="ECO:0000256" key="1">
    <source>
        <dbReference type="ARBA" id="ARBA00022448"/>
    </source>
</evidence>
<reference evidence="5" key="1">
    <citation type="submission" date="2020-06" db="EMBL/GenBank/DDBJ databases">
        <title>Insight into the genomes of haloalkaliphilic bacilli from Kenyan soda lakes.</title>
        <authorList>
            <person name="Mwirichia R."/>
            <person name="Villamizar G.C."/>
            <person name="Poehlein A."/>
            <person name="Mugweru J."/>
            <person name="Kipnyargis A."/>
            <person name="Kiplimo D."/>
            <person name="Orwa P."/>
            <person name="Daniel R."/>
        </authorList>
    </citation>
    <scope>NUCLEOTIDE SEQUENCE</scope>
    <source>
        <strain evidence="5">B1096_S55</strain>
    </source>
</reference>
<dbReference type="InterPro" id="IPR003439">
    <property type="entry name" value="ABC_transporter-like_ATP-bd"/>
</dbReference>
<evidence type="ECO:0000256" key="2">
    <source>
        <dbReference type="ARBA" id="ARBA00022741"/>
    </source>
</evidence>
<dbReference type="RefSeq" id="WP_257819773.1">
    <property type="nucleotide sequence ID" value="NZ_JABXYM010000001.1"/>
</dbReference>
<accession>A0A9Q4AYT4</accession>
<name>A0A9Q4AYT4_SALAG</name>
<evidence type="ECO:0000313" key="6">
    <source>
        <dbReference type="Proteomes" id="UP001057753"/>
    </source>
</evidence>
<dbReference type="GO" id="GO:0016887">
    <property type="term" value="F:ATP hydrolysis activity"/>
    <property type="evidence" value="ECO:0007669"/>
    <property type="project" value="InterPro"/>
</dbReference>
<comment type="caution">
    <text evidence="5">The sequence shown here is derived from an EMBL/GenBank/DDBJ whole genome shotgun (WGS) entry which is preliminary data.</text>
</comment>
<dbReference type="InterPro" id="IPR027417">
    <property type="entry name" value="P-loop_NTPase"/>
</dbReference>
<gene>
    <name evidence="5" type="ORF">HXA33_00915</name>
</gene>
<protein>
    <submittedName>
        <fullName evidence="5">ATP-binding cassette domain-containing protein</fullName>
    </submittedName>
</protein>
<dbReference type="GO" id="GO:0005524">
    <property type="term" value="F:ATP binding"/>
    <property type="evidence" value="ECO:0007669"/>
    <property type="project" value="UniProtKB-KW"/>
</dbReference>
<keyword evidence="2" id="KW-0547">Nucleotide-binding</keyword>
<dbReference type="InterPro" id="IPR003593">
    <property type="entry name" value="AAA+_ATPase"/>
</dbReference>
<dbReference type="SMART" id="SM00382">
    <property type="entry name" value="AAA"/>
    <property type="match status" value="1"/>
</dbReference>
<feature type="domain" description="ABC transporter" evidence="4">
    <location>
        <begin position="8"/>
        <end position="221"/>
    </location>
</feature>
<evidence type="ECO:0000259" key="4">
    <source>
        <dbReference type="PROSITE" id="PS50893"/>
    </source>
</evidence>
<keyword evidence="1" id="KW-0813">Transport</keyword>
<dbReference type="Gene3D" id="3.40.50.300">
    <property type="entry name" value="P-loop containing nucleotide triphosphate hydrolases"/>
    <property type="match status" value="1"/>
</dbReference>
<dbReference type="SUPFAM" id="SSF52540">
    <property type="entry name" value="P-loop containing nucleoside triphosphate hydrolases"/>
    <property type="match status" value="1"/>
</dbReference>
<dbReference type="Proteomes" id="UP001057753">
    <property type="component" value="Unassembled WGS sequence"/>
</dbReference>
<sequence length="221" mass="24608">MNGEHICIEITNVSKIFKKTTLLDNISLQIEEGKTYGFVGYNGSGKSLLFKAICGLTKIQEGQIIVNNEQIGKDTDFINNAGVIVETPNFIPSLSGIENLRLLAEIQHTISDKEINEALVKVGLESHKDKKVKHYSLGMKQRLRITQAIMENPKILILDEPFNGLDKDGIEIIHRLLLKEKSLGKTILLTSHHENDIDTLCDVVFEMNNGKIEANTKGASK</sequence>
<dbReference type="AlphaFoldDB" id="A0A9Q4AYT4"/>